<evidence type="ECO:0000313" key="2">
    <source>
        <dbReference type="Proteomes" id="UP001057753"/>
    </source>
</evidence>
<evidence type="ECO:0000313" key="1">
    <source>
        <dbReference type="EMBL" id="MCR6096969.1"/>
    </source>
</evidence>
<reference evidence="1" key="1">
    <citation type="submission" date="2020-06" db="EMBL/GenBank/DDBJ databases">
        <title>Insight into the genomes of haloalkaliphilic bacilli from Kenyan soda lakes.</title>
        <authorList>
            <person name="Mwirichia R."/>
            <person name="Villamizar G.C."/>
            <person name="Poehlein A."/>
            <person name="Mugweru J."/>
            <person name="Kipnyargis A."/>
            <person name="Kiplimo D."/>
            <person name="Orwa P."/>
            <person name="Daniel R."/>
        </authorList>
    </citation>
    <scope>NUCLEOTIDE SEQUENCE</scope>
    <source>
        <strain evidence="1">B1096_S55</strain>
    </source>
</reference>
<sequence length="58" mass="7036">MRSSYNDERKKLSTERLMDVDLHRFLEAETKQTPYELALEFGLSIRDVRQLKKHLERN</sequence>
<gene>
    <name evidence="1" type="ORF">HXA33_10410</name>
</gene>
<evidence type="ECO:0008006" key="3">
    <source>
        <dbReference type="Google" id="ProtNLM"/>
    </source>
</evidence>
<keyword evidence="2" id="KW-1185">Reference proteome</keyword>
<dbReference type="EMBL" id="JABXYM010000001">
    <property type="protein sequence ID" value="MCR6096969.1"/>
    <property type="molecule type" value="Genomic_DNA"/>
</dbReference>
<dbReference type="AlphaFoldDB" id="A0A9Q4B280"/>
<organism evidence="1 2">
    <name type="scientific">Salipaludibacillus agaradhaerens</name>
    <name type="common">Bacillus agaradhaerens</name>
    <dbReference type="NCBI Taxonomy" id="76935"/>
    <lineage>
        <taxon>Bacteria</taxon>
        <taxon>Bacillati</taxon>
        <taxon>Bacillota</taxon>
        <taxon>Bacilli</taxon>
        <taxon>Bacillales</taxon>
        <taxon>Bacillaceae</taxon>
    </lineage>
</organism>
<dbReference type="Proteomes" id="UP001057753">
    <property type="component" value="Unassembled WGS sequence"/>
</dbReference>
<proteinExistence type="predicted"/>
<accession>A0A9Q4B280</accession>
<dbReference type="RefSeq" id="WP_169837550.1">
    <property type="nucleotide sequence ID" value="NZ_JABXYM010000001.1"/>
</dbReference>
<protein>
    <recommendedName>
        <fullName evidence="3">RNA polymerase subunit sigma-70</fullName>
    </recommendedName>
</protein>
<comment type="caution">
    <text evidence="1">The sequence shown here is derived from an EMBL/GenBank/DDBJ whole genome shotgun (WGS) entry which is preliminary data.</text>
</comment>
<name>A0A9Q4B280_SALAG</name>